<keyword evidence="3" id="KW-0813">Transport</keyword>
<protein>
    <submittedName>
        <fullName evidence="3">Calcium-activated potassium channel, putative</fullName>
    </submittedName>
</protein>
<keyword evidence="4" id="KW-1185">Reference proteome</keyword>
<keyword evidence="3" id="KW-0406">Ion transport</keyword>
<evidence type="ECO:0000259" key="2">
    <source>
        <dbReference type="Pfam" id="PF07885"/>
    </source>
</evidence>
<feature type="transmembrane region" description="Helical" evidence="1">
    <location>
        <begin position="157"/>
        <end position="177"/>
    </location>
</feature>
<dbReference type="PANTHER" id="PTHR10153">
    <property type="entry name" value="SMALL CONDUCTANCE CALCIUM-ACTIVATED POTASSIUM CHANNEL"/>
    <property type="match status" value="1"/>
</dbReference>
<dbReference type="InterPro" id="IPR015449">
    <property type="entry name" value="K_chnl_Ca-activ_SK"/>
</dbReference>
<organism evidence="3 4">
    <name type="scientific">Bodo saltans</name>
    <name type="common">Flagellated protozoan</name>
    <dbReference type="NCBI Taxonomy" id="75058"/>
    <lineage>
        <taxon>Eukaryota</taxon>
        <taxon>Discoba</taxon>
        <taxon>Euglenozoa</taxon>
        <taxon>Kinetoplastea</taxon>
        <taxon>Metakinetoplastina</taxon>
        <taxon>Eubodonida</taxon>
        <taxon>Bodonidae</taxon>
        <taxon>Bodo</taxon>
    </lineage>
</organism>
<dbReference type="OrthoDB" id="8879391at2759"/>
<feature type="transmembrane region" description="Helical" evidence="1">
    <location>
        <begin position="325"/>
        <end position="347"/>
    </location>
</feature>
<keyword evidence="3" id="KW-0407">Ion channel</keyword>
<dbReference type="Proteomes" id="UP000051952">
    <property type="component" value="Unassembled WGS sequence"/>
</dbReference>
<feature type="transmembrane region" description="Helical" evidence="1">
    <location>
        <begin position="256"/>
        <end position="277"/>
    </location>
</feature>
<dbReference type="Pfam" id="PF07885">
    <property type="entry name" value="Ion_trans_2"/>
    <property type="match status" value="1"/>
</dbReference>
<feature type="transmembrane region" description="Helical" evidence="1">
    <location>
        <begin position="189"/>
        <end position="211"/>
    </location>
</feature>
<dbReference type="AlphaFoldDB" id="A0A0S4J5X5"/>
<keyword evidence="1" id="KW-0812">Transmembrane</keyword>
<sequence>MSYTDQSFTSSRARLALLLRRRVASQREDKDFDTMVMHKTFQIIGFSFSGILMMLGMGIASWSLYSSTNNTDAYYDDPDVPVRLSNALYISQAFISSTTFVTIVLIAQRYQLELIRKRAEWSGTNIFEVEGFRGVAVRDTTQRDFFLASFNFWKSRLAISFALEVLVHAIHPILWMASVDSVPTTPATYQYTAINVTYKLFQLAMFLRLYLINDVIHVTNQAYRNRFEIVNNDPDLLSIGYEIDASLTLKMVVHAWPTLCFIVISLISLLAFGYAVFSLERVEGEVNPENSSDFIKPENAFWFAFVTSRCIGFGEFSPRTVLGRISAALCALLGIASQSIFSGVLVARIPLSKELKQAVEYLQTSVADNNLRTAAVELIQTAWRRRLLRRATDLQNSDVIEMKGGVVEGEIIMDRATAREQAAQAANLTRFGLDISNQGHKADRLYYAIKKFRDSRKQVQGAFTQAKDVVVNQKMDSLMSLSLALKRELLTHQSDFEETEKEILETFTTVSQQVLYFRKLGHVPI</sequence>
<accession>A0A0S4J5X5</accession>
<dbReference type="GO" id="GO:0016020">
    <property type="term" value="C:membrane"/>
    <property type="evidence" value="ECO:0007669"/>
    <property type="project" value="InterPro"/>
</dbReference>
<dbReference type="VEuPathDB" id="TriTrypDB:BSAL_87830"/>
<dbReference type="PRINTS" id="PR00169">
    <property type="entry name" value="KCHANNEL"/>
</dbReference>
<feature type="domain" description="Potassium channel" evidence="2">
    <location>
        <begin position="266"/>
        <end position="346"/>
    </location>
</feature>
<feature type="transmembrane region" description="Helical" evidence="1">
    <location>
        <begin position="87"/>
        <end position="107"/>
    </location>
</feature>
<reference evidence="4" key="1">
    <citation type="submission" date="2015-09" db="EMBL/GenBank/DDBJ databases">
        <authorList>
            <consortium name="Pathogen Informatics"/>
        </authorList>
    </citation>
    <scope>NUCLEOTIDE SEQUENCE [LARGE SCALE GENOMIC DNA]</scope>
    <source>
        <strain evidence="4">Lake Konstanz</strain>
    </source>
</reference>
<evidence type="ECO:0000313" key="4">
    <source>
        <dbReference type="Proteomes" id="UP000051952"/>
    </source>
</evidence>
<keyword evidence="1" id="KW-1133">Transmembrane helix</keyword>
<evidence type="ECO:0000256" key="1">
    <source>
        <dbReference type="SAM" id="Phobius"/>
    </source>
</evidence>
<evidence type="ECO:0000313" key="3">
    <source>
        <dbReference type="EMBL" id="CUG83842.1"/>
    </source>
</evidence>
<dbReference type="SUPFAM" id="SSF81324">
    <property type="entry name" value="Voltage-gated potassium channels"/>
    <property type="match status" value="1"/>
</dbReference>
<dbReference type="InterPro" id="IPR013099">
    <property type="entry name" value="K_chnl_dom"/>
</dbReference>
<dbReference type="EMBL" id="CYKH01001106">
    <property type="protein sequence ID" value="CUG83842.1"/>
    <property type="molecule type" value="Genomic_DNA"/>
</dbReference>
<keyword evidence="1" id="KW-0472">Membrane</keyword>
<gene>
    <name evidence="3" type="ORF">BSAL_87830</name>
</gene>
<name>A0A0S4J5X5_BODSA</name>
<proteinExistence type="predicted"/>
<dbReference type="Gene3D" id="1.10.287.70">
    <property type="match status" value="1"/>
</dbReference>
<dbReference type="GO" id="GO:0016286">
    <property type="term" value="F:small conductance calcium-activated potassium channel activity"/>
    <property type="evidence" value="ECO:0007669"/>
    <property type="project" value="InterPro"/>
</dbReference>
<feature type="transmembrane region" description="Helical" evidence="1">
    <location>
        <begin position="43"/>
        <end position="65"/>
    </location>
</feature>